<dbReference type="InterPro" id="IPR013098">
    <property type="entry name" value="Ig_I-set"/>
</dbReference>
<organism evidence="10 11">
    <name type="scientific">Polyodon spathula</name>
    <name type="common">North American paddlefish</name>
    <name type="synonym">Squalus spathula</name>
    <dbReference type="NCBI Taxonomy" id="7913"/>
    <lineage>
        <taxon>Eukaryota</taxon>
        <taxon>Metazoa</taxon>
        <taxon>Chordata</taxon>
        <taxon>Craniata</taxon>
        <taxon>Vertebrata</taxon>
        <taxon>Euteleostomi</taxon>
        <taxon>Actinopterygii</taxon>
        <taxon>Chondrostei</taxon>
        <taxon>Acipenseriformes</taxon>
        <taxon>Polyodontidae</taxon>
        <taxon>Polyodon</taxon>
    </lineage>
</organism>
<evidence type="ECO:0000256" key="7">
    <source>
        <dbReference type="ARBA" id="ARBA00023180"/>
    </source>
</evidence>
<dbReference type="Proteomes" id="UP001166093">
    <property type="component" value="Unassembled WGS sequence"/>
</dbReference>
<keyword evidence="5" id="KW-0472">Membrane</keyword>
<name>A0ABS2XCG9_POLSP</name>
<evidence type="ECO:0000256" key="6">
    <source>
        <dbReference type="ARBA" id="ARBA00023157"/>
    </source>
</evidence>
<keyword evidence="11" id="KW-1185">Reference proteome</keyword>
<comment type="subcellular location">
    <subcellularLocation>
        <location evidence="1">Cell membrane</location>
    </subcellularLocation>
</comment>
<evidence type="ECO:0000313" key="11">
    <source>
        <dbReference type="Proteomes" id="UP001166093"/>
    </source>
</evidence>
<keyword evidence="2" id="KW-1003">Cell membrane</keyword>
<comment type="caution">
    <text evidence="10">The sequence shown here is derived from an EMBL/GenBank/DDBJ whole genome shotgun (WGS) entry which is preliminary data.</text>
</comment>
<feature type="domain" description="Ig-like" evidence="9">
    <location>
        <begin position="55"/>
        <end position="143"/>
    </location>
</feature>
<sequence length="147" mass="16362">MCLTKGNKSHRFVSEGEYLEITEISKEQSGVYECSASNDVSTPDVRKVHVTVNYPPFISNPRNTGAPIGQKGILQCEASAVPFAVFEWYKEDRRQLLNGLNGVRIENKGKQSMLTFFNVSEQDYGNYTCVAINKLGNSNASIILYGE</sequence>
<keyword evidence="6" id="KW-1015">Disulfide bond</keyword>
<keyword evidence="7" id="KW-0325">Glycoprotein</keyword>
<feature type="non-terminal residue" evidence="10">
    <location>
        <position position="1"/>
    </location>
</feature>
<dbReference type="PROSITE" id="PS50835">
    <property type="entry name" value="IG_LIKE"/>
    <property type="match status" value="1"/>
</dbReference>
<dbReference type="InterPro" id="IPR007110">
    <property type="entry name" value="Ig-like_dom"/>
</dbReference>
<evidence type="ECO:0000256" key="2">
    <source>
        <dbReference type="ARBA" id="ARBA00022475"/>
    </source>
</evidence>
<evidence type="ECO:0000256" key="3">
    <source>
        <dbReference type="ARBA" id="ARBA00022729"/>
    </source>
</evidence>
<dbReference type="InterPro" id="IPR003598">
    <property type="entry name" value="Ig_sub2"/>
</dbReference>
<dbReference type="PANTHER" id="PTHR42757:SF9">
    <property type="entry name" value="NEUROTRIMIN"/>
    <property type="match status" value="1"/>
</dbReference>
<keyword evidence="8" id="KW-0449">Lipoprotein</keyword>
<dbReference type="PANTHER" id="PTHR42757">
    <property type="entry name" value="IGLON FAMILY OF IMMUNOGLOBULIN SUPERFAMILY-RELATED"/>
    <property type="match status" value="1"/>
</dbReference>
<dbReference type="InterPro" id="IPR003599">
    <property type="entry name" value="Ig_sub"/>
</dbReference>
<reference evidence="10" key="1">
    <citation type="journal article" date="2021" name="Cell">
        <title>Tracing the genetic footprints of vertebrate landing in non-teleost ray-finned fishes.</title>
        <authorList>
            <person name="Bi X."/>
            <person name="Wang K."/>
            <person name="Yang L."/>
            <person name="Pan H."/>
            <person name="Jiang H."/>
            <person name="Wei Q."/>
            <person name="Fang M."/>
            <person name="Yu H."/>
            <person name="Zhu C."/>
            <person name="Cai Y."/>
            <person name="He Y."/>
            <person name="Gan X."/>
            <person name="Zeng H."/>
            <person name="Yu D."/>
            <person name="Zhu Y."/>
            <person name="Jiang H."/>
            <person name="Qiu Q."/>
            <person name="Yang H."/>
            <person name="Zhang Y.E."/>
            <person name="Wang W."/>
            <person name="Zhu M."/>
            <person name="He S."/>
            <person name="Zhang G."/>
        </authorList>
    </citation>
    <scope>NUCLEOTIDE SEQUENCE</scope>
    <source>
        <strain evidence="10">Pddl_001</strain>
    </source>
</reference>
<evidence type="ECO:0000256" key="8">
    <source>
        <dbReference type="ARBA" id="ARBA00023288"/>
    </source>
</evidence>
<evidence type="ECO:0000256" key="5">
    <source>
        <dbReference type="ARBA" id="ARBA00023136"/>
    </source>
</evidence>
<evidence type="ECO:0000259" key="9">
    <source>
        <dbReference type="PROSITE" id="PS50835"/>
    </source>
</evidence>
<accession>A0ABS2XCG9</accession>
<dbReference type="SMART" id="SM00409">
    <property type="entry name" value="IG"/>
    <property type="match status" value="1"/>
</dbReference>
<evidence type="ECO:0000256" key="4">
    <source>
        <dbReference type="ARBA" id="ARBA00022737"/>
    </source>
</evidence>
<gene>
    <name evidence="10" type="primary">Opcml_1</name>
    <name evidence="10" type="ORF">GTO93_0006160</name>
</gene>
<protein>
    <submittedName>
        <fullName evidence="10">OBCAM protein</fullName>
    </submittedName>
</protein>
<dbReference type="Gene3D" id="2.60.40.10">
    <property type="entry name" value="Immunoglobulins"/>
    <property type="match status" value="2"/>
</dbReference>
<proteinExistence type="predicted"/>
<evidence type="ECO:0000313" key="10">
    <source>
        <dbReference type="EMBL" id="MBN3271892.1"/>
    </source>
</evidence>
<dbReference type="EMBL" id="JAAWVQ010014855">
    <property type="protein sequence ID" value="MBN3271892.1"/>
    <property type="molecule type" value="Genomic_DNA"/>
</dbReference>
<dbReference type="InterPro" id="IPR013783">
    <property type="entry name" value="Ig-like_fold"/>
</dbReference>
<keyword evidence="4" id="KW-0677">Repeat</keyword>
<dbReference type="InterPro" id="IPR036179">
    <property type="entry name" value="Ig-like_dom_sf"/>
</dbReference>
<dbReference type="SUPFAM" id="SSF48726">
    <property type="entry name" value="Immunoglobulin"/>
    <property type="match status" value="2"/>
</dbReference>
<dbReference type="InterPro" id="IPR050876">
    <property type="entry name" value="IgLON_domain"/>
</dbReference>
<keyword evidence="3" id="KW-0732">Signal</keyword>
<feature type="non-terminal residue" evidence="10">
    <location>
        <position position="147"/>
    </location>
</feature>
<dbReference type="SMART" id="SM00408">
    <property type="entry name" value="IGc2"/>
    <property type="match status" value="1"/>
</dbReference>
<evidence type="ECO:0000256" key="1">
    <source>
        <dbReference type="ARBA" id="ARBA00004236"/>
    </source>
</evidence>
<dbReference type="Pfam" id="PF07679">
    <property type="entry name" value="I-set"/>
    <property type="match status" value="1"/>
</dbReference>